<dbReference type="PANTHER" id="PTHR33383:SF1">
    <property type="entry name" value="MEMBRANE PROTEIN INSERTION EFFICIENCY FACTOR-RELATED"/>
    <property type="match status" value="1"/>
</dbReference>
<evidence type="ECO:0000313" key="3">
    <source>
        <dbReference type="Proteomes" id="UP000222056"/>
    </source>
</evidence>
<comment type="similarity">
    <text evidence="1">Belongs to the UPF0161 family.</text>
</comment>
<dbReference type="InterPro" id="IPR002696">
    <property type="entry name" value="Membr_insert_effic_factor_YidD"/>
</dbReference>
<keyword evidence="1" id="KW-0472">Membrane</keyword>
<comment type="subcellular location">
    <subcellularLocation>
        <location evidence="1">Cell membrane</location>
        <topology evidence="1">Peripheral membrane protein</topology>
        <orientation evidence="1">Cytoplasmic side</orientation>
    </subcellularLocation>
</comment>
<dbReference type="HAMAP" id="MF_00386">
    <property type="entry name" value="UPF0161_YidD"/>
    <property type="match status" value="1"/>
</dbReference>
<accession>A0A1H6FMV0</accession>
<dbReference type="NCBIfam" id="TIGR00278">
    <property type="entry name" value="membrane protein insertion efficiency factor YidD"/>
    <property type="match status" value="1"/>
</dbReference>
<evidence type="ECO:0000256" key="1">
    <source>
        <dbReference type="HAMAP-Rule" id="MF_00386"/>
    </source>
</evidence>
<name>A0A1H6FMV0_THEAL</name>
<proteinExistence type="inferred from homology"/>
<dbReference type="Pfam" id="PF01809">
    <property type="entry name" value="YidD"/>
    <property type="match status" value="1"/>
</dbReference>
<keyword evidence="3" id="KW-1185">Reference proteome</keyword>
<comment type="function">
    <text evidence="1">Could be involved in insertion of integral membrane proteins into the membrane.</text>
</comment>
<dbReference type="AlphaFoldDB" id="A0A1H6FMV0"/>
<evidence type="ECO:0000313" key="2">
    <source>
        <dbReference type="EMBL" id="SEH11094.1"/>
    </source>
</evidence>
<dbReference type="GO" id="GO:0005886">
    <property type="term" value="C:plasma membrane"/>
    <property type="evidence" value="ECO:0007669"/>
    <property type="project" value="UniProtKB-SubCell"/>
</dbReference>
<dbReference type="PANTHER" id="PTHR33383">
    <property type="entry name" value="MEMBRANE PROTEIN INSERTION EFFICIENCY FACTOR-RELATED"/>
    <property type="match status" value="1"/>
</dbReference>
<dbReference type="STRING" id="29539.SAMN02745716_0657"/>
<dbReference type="SMART" id="SM01234">
    <property type="entry name" value="Haemolytic"/>
    <property type="match status" value="1"/>
</dbReference>
<dbReference type="EMBL" id="FNWJ01000001">
    <property type="protein sequence ID" value="SEH11094.1"/>
    <property type="molecule type" value="Genomic_DNA"/>
</dbReference>
<protein>
    <recommendedName>
        <fullName evidence="1">Putative membrane protein insertion efficiency factor</fullName>
    </recommendedName>
</protein>
<dbReference type="RefSeq" id="WP_245689043.1">
    <property type="nucleotide sequence ID" value="NZ_FNWJ01000001.1"/>
</dbReference>
<reference evidence="3" key="1">
    <citation type="submission" date="2016-10" db="EMBL/GenBank/DDBJ databases">
        <authorList>
            <person name="Varghese N."/>
            <person name="Submissions S."/>
        </authorList>
    </citation>
    <scope>NUCLEOTIDE SEQUENCE [LARGE SCALE GENOMIC DNA]</scope>
    <source>
        <strain evidence="3">ATCC 35263</strain>
    </source>
</reference>
<sequence>MAAIRLYQRLLSPALAPRCKYYPTCSEYAVRALREHGLLRGSALAVWRLLRCNPWSLGGVDPVPPAKRGARGGQ</sequence>
<keyword evidence="1" id="KW-1003">Cell membrane</keyword>
<dbReference type="Proteomes" id="UP000222056">
    <property type="component" value="Unassembled WGS sequence"/>
</dbReference>
<organism evidence="2 3">
    <name type="scientific">Thermoleophilum album</name>
    <dbReference type="NCBI Taxonomy" id="29539"/>
    <lineage>
        <taxon>Bacteria</taxon>
        <taxon>Bacillati</taxon>
        <taxon>Actinomycetota</taxon>
        <taxon>Thermoleophilia</taxon>
        <taxon>Thermoleophilales</taxon>
        <taxon>Thermoleophilaceae</taxon>
        <taxon>Thermoleophilum</taxon>
    </lineage>
</organism>
<gene>
    <name evidence="2" type="ORF">SAMN02745716_0657</name>
</gene>